<comment type="caution">
    <text evidence="2">The sequence shown here is derived from an EMBL/GenBank/DDBJ whole genome shotgun (WGS) entry which is preliminary data.</text>
</comment>
<evidence type="ECO:0000313" key="2">
    <source>
        <dbReference type="EMBL" id="MPM94418.1"/>
    </source>
</evidence>
<organism evidence="2">
    <name type="scientific">bioreactor metagenome</name>
    <dbReference type="NCBI Taxonomy" id="1076179"/>
    <lineage>
        <taxon>unclassified sequences</taxon>
        <taxon>metagenomes</taxon>
        <taxon>ecological metagenomes</taxon>
    </lineage>
</organism>
<proteinExistence type="predicted"/>
<gene>
    <name evidence="2" type="ORF">SDC9_141564</name>
</gene>
<dbReference type="EMBL" id="VSSQ01041057">
    <property type="protein sequence ID" value="MPM94418.1"/>
    <property type="molecule type" value="Genomic_DNA"/>
</dbReference>
<name>A0A645DZ56_9ZZZZ</name>
<feature type="region of interest" description="Disordered" evidence="1">
    <location>
        <begin position="140"/>
        <end position="161"/>
    </location>
</feature>
<dbReference type="AlphaFoldDB" id="A0A645DZ56"/>
<accession>A0A645DZ56</accession>
<evidence type="ECO:0000256" key="1">
    <source>
        <dbReference type="SAM" id="MobiDB-lite"/>
    </source>
</evidence>
<reference evidence="2" key="1">
    <citation type="submission" date="2019-08" db="EMBL/GenBank/DDBJ databases">
        <authorList>
            <person name="Kucharzyk K."/>
            <person name="Murdoch R.W."/>
            <person name="Higgins S."/>
            <person name="Loffler F."/>
        </authorList>
    </citation>
    <scope>NUCLEOTIDE SEQUENCE</scope>
</reference>
<sequence>MDQLAGILFNVNTGHTDALDILPHQHIQITMLAQGYIELRDLVCLGQVRVKVVFAVLLRHPINGAVQRMAHFNSTFDHLLVEHRQRAGVAHANRAAKGIDLGTKPVFAATENFCFCVQLGMYFKADDGFKVVVHLSLTSPLPQSRQPQSRSFSPPTANVPR</sequence>
<protein>
    <submittedName>
        <fullName evidence="2">Uncharacterized protein</fullName>
    </submittedName>
</protein>